<name>A0ABR1PSV6_9PEZI</name>
<organism evidence="1 2">
    <name type="scientific">Apiospora aurea</name>
    <dbReference type="NCBI Taxonomy" id="335848"/>
    <lineage>
        <taxon>Eukaryota</taxon>
        <taxon>Fungi</taxon>
        <taxon>Dikarya</taxon>
        <taxon>Ascomycota</taxon>
        <taxon>Pezizomycotina</taxon>
        <taxon>Sordariomycetes</taxon>
        <taxon>Xylariomycetidae</taxon>
        <taxon>Amphisphaeriales</taxon>
        <taxon>Apiosporaceae</taxon>
        <taxon>Apiospora</taxon>
    </lineage>
</organism>
<sequence length="130" mass="13847">MQSLQGVRPSSSPLLPSHRRRGRLVQALALAAPRLAVVAAELGALPLVDWDASFRLQLFAPLRGLLVGESAWRAARGCHVAAAAMAVLGFELREGASGVHGRREAVLSQLDVALGGIEFRLWLGHPSRGE</sequence>
<evidence type="ECO:0000313" key="1">
    <source>
        <dbReference type="EMBL" id="KAK7937422.1"/>
    </source>
</evidence>
<proteinExistence type="predicted"/>
<dbReference type="RefSeq" id="XP_066692750.1">
    <property type="nucleotide sequence ID" value="XM_066850512.1"/>
</dbReference>
<keyword evidence="2" id="KW-1185">Reference proteome</keyword>
<dbReference type="GeneID" id="92083574"/>
<dbReference type="EMBL" id="JAQQWE010000010">
    <property type="protein sequence ID" value="KAK7937422.1"/>
    <property type="molecule type" value="Genomic_DNA"/>
</dbReference>
<protein>
    <submittedName>
        <fullName evidence="1">Uncharacterized protein</fullName>
    </submittedName>
</protein>
<dbReference type="Proteomes" id="UP001391051">
    <property type="component" value="Unassembled WGS sequence"/>
</dbReference>
<evidence type="ECO:0000313" key="2">
    <source>
        <dbReference type="Proteomes" id="UP001391051"/>
    </source>
</evidence>
<accession>A0ABR1PSV6</accession>
<gene>
    <name evidence="1" type="ORF">PG986_014290</name>
</gene>
<comment type="caution">
    <text evidence="1">The sequence shown here is derived from an EMBL/GenBank/DDBJ whole genome shotgun (WGS) entry which is preliminary data.</text>
</comment>
<reference evidence="1 2" key="1">
    <citation type="submission" date="2023-01" db="EMBL/GenBank/DDBJ databases">
        <title>Analysis of 21 Apiospora genomes using comparative genomics revels a genus with tremendous synthesis potential of carbohydrate active enzymes and secondary metabolites.</title>
        <authorList>
            <person name="Sorensen T."/>
        </authorList>
    </citation>
    <scope>NUCLEOTIDE SEQUENCE [LARGE SCALE GENOMIC DNA]</scope>
    <source>
        <strain evidence="1 2">CBS 24483</strain>
    </source>
</reference>